<dbReference type="EMBL" id="SOCH01000003">
    <property type="protein sequence ID" value="TDU97852.1"/>
    <property type="molecule type" value="Genomic_DNA"/>
</dbReference>
<evidence type="ECO:0000313" key="2">
    <source>
        <dbReference type="EMBL" id="TDU97852.1"/>
    </source>
</evidence>
<organism evidence="2 3">
    <name type="scientific">Metamycoplasma hyosynoviae</name>
    <dbReference type="NCBI Taxonomy" id="29559"/>
    <lineage>
        <taxon>Bacteria</taxon>
        <taxon>Bacillati</taxon>
        <taxon>Mycoplasmatota</taxon>
        <taxon>Mycoplasmoidales</taxon>
        <taxon>Metamycoplasmataceae</taxon>
        <taxon>Metamycoplasma</taxon>
    </lineage>
</organism>
<reference evidence="2 3" key="1">
    <citation type="submission" date="2019-03" db="EMBL/GenBank/DDBJ databases">
        <title>Genomic Encyclopedia of Archaeal and Bacterial Type Strains, Phase II (KMG-II): from individual species to whole genera.</title>
        <authorList>
            <person name="Goeker M."/>
        </authorList>
    </citation>
    <scope>NUCLEOTIDE SEQUENCE [LARGE SCALE GENOMIC DNA]</scope>
    <source>
        <strain evidence="2 3">ATCC 25591</strain>
    </source>
</reference>
<evidence type="ECO:0000313" key="3">
    <source>
        <dbReference type="Proteomes" id="UP000294882"/>
    </source>
</evidence>
<feature type="compositionally biased region" description="Basic residues" evidence="1">
    <location>
        <begin position="380"/>
        <end position="390"/>
    </location>
</feature>
<proteinExistence type="predicted"/>
<sequence>MEITKINEVVDKSVLQTFYAKLIPINEICTIPGSVNIIDFNLSKLEKIKGMISDLSYNQTPLTEQIDSDAKCSIIFNEKLNFTNKVLILKNAIVENEYYVVENINTTFSPEKLNEVVNVAVCQKLEDYINNKKFIIFPNLITERLEKVNIKIRENFLFQKAFVENKENLLREIKFIDKNFLSMICNPIEVNEDQTKVFMTTLSKFGLLDIRDICIGESDYSIYYDNQYDNRYKEFFKKIMKIYENQNLIMSGFANKTKEEVEEFKKIYNGTNAEEYVNYELSLLRDNSLFDKDQVDLLILMCSGFLKSAFCVSGGFATLHKYILPFYFDIQGGVLYLKSEFYELREKPQLWKIEEDLEWKEEQLKILEERRKKAEEERKRRSKRGEGRKR</sequence>
<dbReference type="Proteomes" id="UP000294882">
    <property type="component" value="Unassembled WGS sequence"/>
</dbReference>
<name>A0A4R7TY83_9BACT</name>
<evidence type="ECO:0000256" key="1">
    <source>
        <dbReference type="SAM" id="MobiDB-lite"/>
    </source>
</evidence>
<feature type="region of interest" description="Disordered" evidence="1">
    <location>
        <begin position="370"/>
        <end position="390"/>
    </location>
</feature>
<feature type="compositionally biased region" description="Basic and acidic residues" evidence="1">
    <location>
        <begin position="370"/>
        <end position="379"/>
    </location>
</feature>
<dbReference type="RefSeq" id="WP_134076603.1">
    <property type="nucleotide sequence ID" value="NZ_JAQRAI010000003.1"/>
</dbReference>
<comment type="caution">
    <text evidence="2">The sequence shown here is derived from an EMBL/GenBank/DDBJ whole genome shotgun (WGS) entry which is preliminary data.</text>
</comment>
<accession>A0A4R7TY83</accession>
<protein>
    <submittedName>
        <fullName evidence="2">Uncharacterized protein</fullName>
    </submittedName>
</protein>
<gene>
    <name evidence="2" type="ORF">JN03_0380</name>
</gene>
<dbReference type="AlphaFoldDB" id="A0A4R7TY83"/>